<dbReference type="InterPro" id="IPR026555">
    <property type="entry name" value="NSL3/Tex30"/>
</dbReference>
<name>A0A1S1RJV2_9ACTN</name>
<dbReference type="PANTHER" id="PTHR13136:SF11">
    <property type="entry name" value="TESTIS-EXPRESSED PROTEIN 30"/>
    <property type="match status" value="1"/>
</dbReference>
<dbReference type="OrthoDB" id="652634at2"/>
<sequence length="284" mass="28360">MRGTSHAQGEILTDVRADHAVSFPGGSDGSDPAEPPAPVRAAATAGEDPLLVDGGRLWVVPVPPRAEVVGTVVLLHGAGSGTDTPALTALTERLTAAGIRVAALEMPYRVAGRRAPDRPARLDAVLTAAVAALGPPDRLALAGASMGSRVAVRCARAVGARAVLALGFPLEPPGGKPSRGPELAGAGVPVLVVQGSRDAFGMPVADPSCGIRVHVVAGADHSFRVRVRDGRPVGEVIGEAAEVGASWLLARLGDEPSGTVGHEPGDTVGHEPGGMVGDGPGGTA</sequence>
<dbReference type="GO" id="GO:0016787">
    <property type="term" value="F:hydrolase activity"/>
    <property type="evidence" value="ECO:0007669"/>
    <property type="project" value="UniProtKB-KW"/>
</dbReference>
<feature type="domain" description="KANL3/Tex30 alpha/beta hydrolase-like" evidence="2">
    <location>
        <begin position="71"/>
        <end position="247"/>
    </location>
</feature>
<evidence type="ECO:0000313" key="3">
    <source>
        <dbReference type="EMBL" id="OHV47023.1"/>
    </source>
</evidence>
<proteinExistence type="predicted"/>
<comment type="caution">
    <text evidence="3">The sequence shown here is derived from an EMBL/GenBank/DDBJ whole genome shotgun (WGS) entry which is preliminary data.</text>
</comment>
<dbReference type="Gene3D" id="3.40.50.1820">
    <property type="entry name" value="alpha/beta hydrolase"/>
    <property type="match status" value="1"/>
</dbReference>
<evidence type="ECO:0000259" key="2">
    <source>
        <dbReference type="Pfam" id="PF20408"/>
    </source>
</evidence>
<dbReference type="PANTHER" id="PTHR13136">
    <property type="entry name" value="TESTIS DEVELOPMENT PROTEIN PRTD"/>
    <property type="match status" value="1"/>
</dbReference>
<evidence type="ECO:0000313" key="4">
    <source>
        <dbReference type="Proteomes" id="UP000179769"/>
    </source>
</evidence>
<accession>A0A1S1RJV2</accession>
<organism evidence="3 4">
    <name type="scientific">Parafrankia soli</name>
    <dbReference type="NCBI Taxonomy" id="2599596"/>
    <lineage>
        <taxon>Bacteria</taxon>
        <taxon>Bacillati</taxon>
        <taxon>Actinomycetota</taxon>
        <taxon>Actinomycetes</taxon>
        <taxon>Frankiales</taxon>
        <taxon>Frankiaceae</taxon>
        <taxon>Parafrankia</taxon>
    </lineage>
</organism>
<dbReference type="EMBL" id="MAXA01000001">
    <property type="protein sequence ID" value="OHV47023.1"/>
    <property type="molecule type" value="Genomic_DNA"/>
</dbReference>
<keyword evidence="4" id="KW-1185">Reference proteome</keyword>
<dbReference type="Proteomes" id="UP000179769">
    <property type="component" value="Unassembled WGS sequence"/>
</dbReference>
<evidence type="ECO:0000256" key="1">
    <source>
        <dbReference type="SAM" id="MobiDB-lite"/>
    </source>
</evidence>
<gene>
    <name evidence="3" type="ORF">BBK14_01270</name>
</gene>
<dbReference type="InterPro" id="IPR029058">
    <property type="entry name" value="AB_hydrolase_fold"/>
</dbReference>
<feature type="region of interest" description="Disordered" evidence="1">
    <location>
        <begin position="1"/>
        <end position="40"/>
    </location>
</feature>
<feature type="compositionally biased region" description="Gly residues" evidence="1">
    <location>
        <begin position="271"/>
        <end position="284"/>
    </location>
</feature>
<dbReference type="RefSeq" id="WP_071059460.1">
    <property type="nucleotide sequence ID" value="NZ_JBFLUH010000013.1"/>
</dbReference>
<dbReference type="AlphaFoldDB" id="A0A1S1RJV2"/>
<dbReference type="Pfam" id="PF20408">
    <property type="entry name" value="Abhydrolase_11"/>
    <property type="match status" value="1"/>
</dbReference>
<feature type="region of interest" description="Disordered" evidence="1">
    <location>
        <begin position="254"/>
        <end position="284"/>
    </location>
</feature>
<reference evidence="4" key="1">
    <citation type="submission" date="2016-07" db="EMBL/GenBank/DDBJ databases">
        <title>Frankia sp. NRRL B-16219 Genome sequencing.</title>
        <authorList>
            <person name="Ghodhbane-Gtari F."/>
            <person name="Swanson E."/>
            <person name="Gueddou A."/>
            <person name="Louati M."/>
            <person name="Nouioui I."/>
            <person name="Hezbri K."/>
            <person name="Abebe-Akele F."/>
            <person name="Simpson S."/>
            <person name="Morris K."/>
            <person name="Thomas K."/>
            <person name="Gtari M."/>
            <person name="Tisa L.S."/>
        </authorList>
    </citation>
    <scope>NUCLEOTIDE SEQUENCE [LARGE SCALE GENOMIC DNA]</scope>
    <source>
        <strain evidence="4">NRRL B-16219</strain>
    </source>
</reference>
<dbReference type="InterPro" id="IPR046879">
    <property type="entry name" value="KANL3/Tex30_Abhydrolase"/>
</dbReference>
<keyword evidence="3" id="KW-0378">Hydrolase</keyword>
<dbReference type="SUPFAM" id="SSF53474">
    <property type="entry name" value="alpha/beta-Hydrolases"/>
    <property type="match status" value="1"/>
</dbReference>
<protein>
    <submittedName>
        <fullName evidence="3">Alpha/beta hydrolase</fullName>
    </submittedName>
</protein>